<dbReference type="GO" id="GO:0005886">
    <property type="term" value="C:plasma membrane"/>
    <property type="evidence" value="ECO:0007669"/>
    <property type="project" value="UniProtKB-SubCell"/>
</dbReference>
<dbReference type="PANTHER" id="PTHR30472:SF25">
    <property type="entry name" value="ABC TRANSPORTER PERMEASE PROTEIN MJ0876-RELATED"/>
    <property type="match status" value="1"/>
</dbReference>
<feature type="transmembrane region" description="Helical" evidence="8">
    <location>
        <begin position="286"/>
        <end position="305"/>
    </location>
</feature>
<evidence type="ECO:0000256" key="7">
    <source>
        <dbReference type="ARBA" id="ARBA00023136"/>
    </source>
</evidence>
<comment type="subcellular location">
    <subcellularLocation>
        <location evidence="1">Cell membrane</location>
        <topology evidence="1">Multi-pass membrane protein</topology>
    </subcellularLocation>
</comment>
<accession>A0A2Z4Y592</accession>
<dbReference type="CDD" id="cd06550">
    <property type="entry name" value="TM_ABC_iron-siderophores_like"/>
    <property type="match status" value="1"/>
</dbReference>
<dbReference type="Gene3D" id="1.10.3470.10">
    <property type="entry name" value="ABC transporter involved in vitamin B12 uptake, BtuC"/>
    <property type="match status" value="1"/>
</dbReference>
<sequence>MSWVRDTKARKILAQSGLALALGLVLLIVIPLIGGSISIRSALRYWPWDSQSHPDALVFWQTRLPRVLLAFFAGGCLALAGLVFQAVLRNPLAEPYILGISGGAALGRMIAVLVAWNAANSFYVLPSGLCFVGALIPIAFLHLVARSVRHYSPVTLLLAGVMLNVFFSALILLIQYFADFTQVQSMFLWMMGGLDVVGYRWLVAMAPLMLGGFIVLLLHSRSLNLLALGMETASHLGIEVRRTVGLLIWTAALLTAVTVAIAGPIGFVGLIVPHILRLLFGADHRLLVPLSALYGGIFLAVCDFLGWRAMEIISWLGVERISSAEIPVGIVTAVVGGPFFLWLLISRWRSSED</sequence>
<dbReference type="KEGG" id="schv:BRCON_1543"/>
<keyword evidence="3" id="KW-0813">Transport</keyword>
<feature type="transmembrane region" description="Helical" evidence="8">
    <location>
        <begin position="156"/>
        <end position="178"/>
    </location>
</feature>
<dbReference type="FunFam" id="1.10.3470.10:FF:000001">
    <property type="entry name" value="Vitamin B12 ABC transporter permease BtuC"/>
    <property type="match status" value="1"/>
</dbReference>
<feature type="transmembrane region" description="Helical" evidence="8">
    <location>
        <begin position="12"/>
        <end position="39"/>
    </location>
</feature>
<gene>
    <name evidence="9" type="ORF">BRCON_1543</name>
</gene>
<evidence type="ECO:0000256" key="2">
    <source>
        <dbReference type="ARBA" id="ARBA00007935"/>
    </source>
</evidence>
<dbReference type="Pfam" id="PF01032">
    <property type="entry name" value="FecCD"/>
    <property type="match status" value="1"/>
</dbReference>
<protein>
    <submittedName>
        <fullName evidence="9">Hemin ABC transporter, permease protein</fullName>
    </submittedName>
</protein>
<evidence type="ECO:0000313" key="10">
    <source>
        <dbReference type="Proteomes" id="UP000262583"/>
    </source>
</evidence>
<evidence type="ECO:0000256" key="4">
    <source>
        <dbReference type="ARBA" id="ARBA00022475"/>
    </source>
</evidence>
<reference evidence="9 10" key="1">
    <citation type="submission" date="2018-05" db="EMBL/GenBank/DDBJ databases">
        <title>A metagenomic window into the 2 km-deep terrestrial subsurface aquifer revealed taxonomically and functionally diverse microbial community comprising novel uncultured bacterial lineages.</title>
        <authorList>
            <person name="Kadnikov V.V."/>
            <person name="Mardanov A.V."/>
            <person name="Beletsky A.V."/>
            <person name="Banks D."/>
            <person name="Pimenov N.V."/>
            <person name="Frank Y.A."/>
            <person name="Karnachuk O.V."/>
            <person name="Ravin N.V."/>
        </authorList>
    </citation>
    <scope>NUCLEOTIDE SEQUENCE [LARGE SCALE GENOMIC DNA]</scope>
    <source>
        <strain evidence="9">BY</strain>
    </source>
</reference>
<dbReference type="EMBL" id="CP030759">
    <property type="protein sequence ID" value="AXA36320.1"/>
    <property type="molecule type" value="Genomic_DNA"/>
</dbReference>
<dbReference type="InterPro" id="IPR000522">
    <property type="entry name" value="ABC_transptr_permease_BtuC"/>
</dbReference>
<feature type="transmembrane region" description="Helical" evidence="8">
    <location>
        <begin position="95"/>
        <end position="116"/>
    </location>
</feature>
<keyword evidence="6 8" id="KW-1133">Transmembrane helix</keyword>
<evidence type="ECO:0000256" key="8">
    <source>
        <dbReference type="SAM" id="Phobius"/>
    </source>
</evidence>
<evidence type="ECO:0000256" key="1">
    <source>
        <dbReference type="ARBA" id="ARBA00004651"/>
    </source>
</evidence>
<feature type="transmembrane region" description="Helical" evidence="8">
    <location>
        <begin position="198"/>
        <end position="218"/>
    </location>
</feature>
<evidence type="ECO:0000256" key="5">
    <source>
        <dbReference type="ARBA" id="ARBA00022692"/>
    </source>
</evidence>
<name>A0A2Z4Y592_SUMC1</name>
<dbReference type="PANTHER" id="PTHR30472">
    <property type="entry name" value="FERRIC ENTEROBACTIN TRANSPORT SYSTEM PERMEASE PROTEIN"/>
    <property type="match status" value="1"/>
</dbReference>
<proteinExistence type="inferred from homology"/>
<comment type="similarity">
    <text evidence="2">Belongs to the binding-protein-dependent transport system permease family. FecCD subfamily.</text>
</comment>
<dbReference type="Proteomes" id="UP000262583">
    <property type="component" value="Chromosome"/>
</dbReference>
<organism evidence="9 10">
    <name type="scientific">Sumerlaea chitinivorans</name>
    <dbReference type="NCBI Taxonomy" id="2250252"/>
    <lineage>
        <taxon>Bacteria</taxon>
        <taxon>Candidatus Sumerlaeota</taxon>
        <taxon>Candidatus Sumerlaeia</taxon>
        <taxon>Candidatus Sumerlaeales</taxon>
        <taxon>Candidatus Sumerlaeaceae</taxon>
        <taxon>Candidatus Sumerlaea</taxon>
    </lineage>
</organism>
<feature type="transmembrane region" description="Helical" evidence="8">
    <location>
        <begin position="67"/>
        <end position="88"/>
    </location>
</feature>
<evidence type="ECO:0000256" key="6">
    <source>
        <dbReference type="ARBA" id="ARBA00022989"/>
    </source>
</evidence>
<dbReference type="GO" id="GO:0022857">
    <property type="term" value="F:transmembrane transporter activity"/>
    <property type="evidence" value="ECO:0007669"/>
    <property type="project" value="InterPro"/>
</dbReference>
<evidence type="ECO:0000256" key="3">
    <source>
        <dbReference type="ARBA" id="ARBA00022448"/>
    </source>
</evidence>
<feature type="transmembrane region" description="Helical" evidence="8">
    <location>
        <begin position="122"/>
        <end position="144"/>
    </location>
</feature>
<dbReference type="SUPFAM" id="SSF81345">
    <property type="entry name" value="ABC transporter involved in vitamin B12 uptake, BtuC"/>
    <property type="match status" value="1"/>
</dbReference>
<keyword evidence="7 8" id="KW-0472">Membrane</keyword>
<feature type="transmembrane region" description="Helical" evidence="8">
    <location>
        <begin position="246"/>
        <end position="274"/>
    </location>
</feature>
<dbReference type="AlphaFoldDB" id="A0A2Z4Y592"/>
<keyword evidence="4" id="KW-1003">Cell membrane</keyword>
<keyword evidence="5 8" id="KW-0812">Transmembrane</keyword>
<dbReference type="InterPro" id="IPR037294">
    <property type="entry name" value="ABC_BtuC-like"/>
</dbReference>
<feature type="transmembrane region" description="Helical" evidence="8">
    <location>
        <begin position="326"/>
        <end position="345"/>
    </location>
</feature>
<evidence type="ECO:0000313" key="9">
    <source>
        <dbReference type="EMBL" id="AXA36320.1"/>
    </source>
</evidence>